<dbReference type="HOGENOM" id="CLU_1228178_0_0_9"/>
<dbReference type="PATRIC" id="fig|86416.3.peg.2122"/>
<dbReference type="EMBL" id="CP003261">
    <property type="protein sequence ID" value="AGK97026.1"/>
    <property type="molecule type" value="Genomic_DNA"/>
</dbReference>
<reference evidence="2 3" key="1">
    <citation type="submission" date="2012-01" db="EMBL/GenBank/DDBJ databases">
        <title>Complete sequence of chromosome of Clostridium pasteurianum BC1.</title>
        <authorList>
            <consortium name="US DOE Joint Genome Institute"/>
            <person name="Lucas S."/>
            <person name="Han J."/>
            <person name="Lapidus A."/>
            <person name="Cheng J.-F."/>
            <person name="Goodwin L."/>
            <person name="Pitluck S."/>
            <person name="Peters L."/>
            <person name="Mikhailova N."/>
            <person name="Teshima H."/>
            <person name="Detter J.C."/>
            <person name="Han C."/>
            <person name="Tapia R."/>
            <person name="Land M."/>
            <person name="Hauser L."/>
            <person name="Kyrpides N."/>
            <person name="Ivanova N."/>
            <person name="Pagani I."/>
            <person name="Dunn J."/>
            <person name="Taghavi S."/>
            <person name="Francis A."/>
            <person name="van der Lelie D."/>
            <person name="Woyke T."/>
        </authorList>
    </citation>
    <scope>NUCLEOTIDE SEQUENCE [LARGE SCALE GENOMIC DNA]</scope>
    <source>
        <strain evidence="2 3">BC1</strain>
    </source>
</reference>
<keyword evidence="1" id="KW-0812">Transmembrane</keyword>
<dbReference type="RefSeq" id="WP_015615333.1">
    <property type="nucleotide sequence ID" value="NC_021182.1"/>
</dbReference>
<accession>R4K5S1</accession>
<dbReference type="Proteomes" id="UP000013523">
    <property type="component" value="Chromosome"/>
</dbReference>
<keyword evidence="3" id="KW-1185">Reference proteome</keyword>
<sequence>MLNKKKLAGLGMIIIIIILGLIVLISPVRSIAWNNSDISSNTKDNFFKSLDTIQFDRQDNNLHIGFLLTEKDLNNLLYGAIKDKIKVNAMETDINADSISIYINSYLFNKISTQYMLEFIPFTSGDKLVLNLKSAKIGRISIPKNLVLNRLKKSNSNYMTINNTNNSINIDGKILEPFKISDFKLEGDKLRFNLTYSIKSLQDIKNLFSYEIPDNIKAYAENLFK</sequence>
<evidence type="ECO:0000256" key="1">
    <source>
        <dbReference type="SAM" id="Phobius"/>
    </source>
</evidence>
<proteinExistence type="predicted"/>
<protein>
    <submittedName>
        <fullName evidence="2">Uncharacterized protein</fullName>
    </submittedName>
</protein>
<feature type="transmembrane region" description="Helical" evidence="1">
    <location>
        <begin position="7"/>
        <end position="28"/>
    </location>
</feature>
<keyword evidence="1" id="KW-0472">Membrane</keyword>
<evidence type="ECO:0000313" key="3">
    <source>
        <dbReference type="Proteomes" id="UP000013523"/>
    </source>
</evidence>
<dbReference type="OrthoDB" id="1911759at2"/>
<organism evidence="2 3">
    <name type="scientific">Clostridium pasteurianum BC1</name>
    <dbReference type="NCBI Taxonomy" id="86416"/>
    <lineage>
        <taxon>Bacteria</taxon>
        <taxon>Bacillati</taxon>
        <taxon>Bacillota</taxon>
        <taxon>Clostridia</taxon>
        <taxon>Eubacteriales</taxon>
        <taxon>Clostridiaceae</taxon>
        <taxon>Clostridium</taxon>
    </lineage>
</organism>
<keyword evidence="1" id="KW-1133">Transmembrane helix</keyword>
<evidence type="ECO:0000313" key="2">
    <source>
        <dbReference type="EMBL" id="AGK97026.1"/>
    </source>
</evidence>
<gene>
    <name evidence="2" type="ORF">Clopa_2148</name>
</gene>
<dbReference type="KEGG" id="cpas:Clopa_2148"/>
<dbReference type="STRING" id="86416.Clopa_2148"/>
<dbReference type="AlphaFoldDB" id="R4K5S1"/>
<dbReference type="eggNOG" id="ENOG502ZCRP">
    <property type="taxonomic scope" value="Bacteria"/>
</dbReference>
<name>R4K5S1_CLOPA</name>